<gene>
    <name evidence="6" type="ORF">PSON_ATCC_30995.1.T0100242</name>
</gene>
<evidence type="ECO:0000256" key="3">
    <source>
        <dbReference type="ARBA" id="ARBA00022777"/>
    </source>
</evidence>
<protein>
    <recommendedName>
        <fullName evidence="5">Protein kinase domain-containing protein</fullName>
    </recommendedName>
</protein>
<dbReference type="PANTHER" id="PTHR24348:SF22">
    <property type="entry name" value="NON-SPECIFIC SERINE_THREONINE PROTEIN KINASE"/>
    <property type="match status" value="1"/>
</dbReference>
<dbReference type="GO" id="GO:0005829">
    <property type="term" value="C:cytosol"/>
    <property type="evidence" value="ECO:0007669"/>
    <property type="project" value="TreeGrafter"/>
</dbReference>
<dbReference type="InterPro" id="IPR008271">
    <property type="entry name" value="Ser/Thr_kinase_AS"/>
</dbReference>
<organism evidence="6 7">
    <name type="scientific">Paramecium sonneborni</name>
    <dbReference type="NCBI Taxonomy" id="65129"/>
    <lineage>
        <taxon>Eukaryota</taxon>
        <taxon>Sar</taxon>
        <taxon>Alveolata</taxon>
        <taxon>Ciliophora</taxon>
        <taxon>Intramacronucleata</taxon>
        <taxon>Oligohymenophorea</taxon>
        <taxon>Peniculida</taxon>
        <taxon>Parameciidae</taxon>
        <taxon>Paramecium</taxon>
    </lineage>
</organism>
<evidence type="ECO:0000259" key="5">
    <source>
        <dbReference type="PROSITE" id="PS50011"/>
    </source>
</evidence>
<dbReference type="PANTHER" id="PTHR24348">
    <property type="entry name" value="SERINE/THREONINE-PROTEIN KINASE UNC-51-RELATED"/>
    <property type="match status" value="1"/>
</dbReference>
<keyword evidence="4" id="KW-0067">ATP-binding</keyword>
<evidence type="ECO:0000256" key="2">
    <source>
        <dbReference type="ARBA" id="ARBA00022741"/>
    </source>
</evidence>
<accession>A0A8S1KUR5</accession>
<dbReference type="InterPro" id="IPR000719">
    <property type="entry name" value="Prot_kinase_dom"/>
</dbReference>
<dbReference type="GO" id="GO:0000045">
    <property type="term" value="P:autophagosome assembly"/>
    <property type="evidence" value="ECO:0007669"/>
    <property type="project" value="TreeGrafter"/>
</dbReference>
<dbReference type="Proteomes" id="UP000692954">
    <property type="component" value="Unassembled WGS sequence"/>
</dbReference>
<dbReference type="GO" id="GO:0004674">
    <property type="term" value="F:protein serine/threonine kinase activity"/>
    <property type="evidence" value="ECO:0007669"/>
    <property type="project" value="InterPro"/>
</dbReference>
<evidence type="ECO:0000256" key="1">
    <source>
        <dbReference type="ARBA" id="ARBA00022679"/>
    </source>
</evidence>
<dbReference type="EMBL" id="CAJJDN010000010">
    <property type="protein sequence ID" value="CAD8056446.1"/>
    <property type="molecule type" value="Genomic_DNA"/>
</dbReference>
<evidence type="ECO:0000313" key="7">
    <source>
        <dbReference type="Proteomes" id="UP000692954"/>
    </source>
</evidence>
<dbReference type="InterPro" id="IPR045269">
    <property type="entry name" value="Atg1-like"/>
</dbReference>
<reference evidence="6" key="1">
    <citation type="submission" date="2021-01" db="EMBL/GenBank/DDBJ databases">
        <authorList>
            <consortium name="Genoscope - CEA"/>
            <person name="William W."/>
        </authorList>
    </citation>
    <scope>NUCLEOTIDE SEQUENCE</scope>
</reference>
<dbReference type="AlphaFoldDB" id="A0A8S1KUR5"/>
<keyword evidence="7" id="KW-1185">Reference proteome</keyword>
<feature type="domain" description="Protein kinase" evidence="5">
    <location>
        <begin position="13"/>
        <end position="274"/>
    </location>
</feature>
<keyword evidence="2" id="KW-0547">Nucleotide-binding</keyword>
<evidence type="ECO:0000256" key="4">
    <source>
        <dbReference type="ARBA" id="ARBA00022840"/>
    </source>
</evidence>
<dbReference type="PROSITE" id="PS00108">
    <property type="entry name" value="PROTEIN_KINASE_ST"/>
    <property type="match status" value="1"/>
</dbReference>
<proteinExistence type="predicted"/>
<dbReference type="Pfam" id="PF00069">
    <property type="entry name" value="Pkinase"/>
    <property type="match status" value="1"/>
</dbReference>
<keyword evidence="1" id="KW-0808">Transferase</keyword>
<keyword evidence="3" id="KW-0418">Kinase</keyword>
<name>A0A8S1KUR5_9CILI</name>
<sequence length="345" mass="41119">MIDDKIIINDKCYKLLAQIGQGSVGKIFKVQFQDQFYAIKKQEYFGEGELNFYQNLMKKENRRFRNLIQIYDFKKIGRFSYIVMELGECSLQHLIEQKQIDKQNIRFYMQQIGFGIKELHEDLNLAHRDLKPENILVQTIKSENLNQTQQIFKLCDFGYVKNINNLNTKAIGTPYYIPPELLKNTNNNYNKKCDIWSFGQLIYELIAGQLMFQGNTIQIIENQILTITDYKIQYLIDQLVLEKEYKELLKNMLKINSHERFDILQVLDCLKPRSKSQLKYCPKQTPNQPSIRYPFQKQDIQFQRQMSPFVQRINIQSQLNHNYFQNQQNNNQIVSVIQNQKKIEP</sequence>
<dbReference type="GO" id="GO:0005524">
    <property type="term" value="F:ATP binding"/>
    <property type="evidence" value="ECO:0007669"/>
    <property type="project" value="UniProtKB-KW"/>
</dbReference>
<dbReference type="OrthoDB" id="7869584at2759"/>
<dbReference type="GO" id="GO:0005776">
    <property type="term" value="C:autophagosome"/>
    <property type="evidence" value="ECO:0007669"/>
    <property type="project" value="TreeGrafter"/>
</dbReference>
<dbReference type="PROSITE" id="PS50011">
    <property type="entry name" value="PROTEIN_KINASE_DOM"/>
    <property type="match status" value="1"/>
</dbReference>
<comment type="caution">
    <text evidence="6">The sequence shown here is derived from an EMBL/GenBank/DDBJ whole genome shotgun (WGS) entry which is preliminary data.</text>
</comment>
<dbReference type="SMART" id="SM00220">
    <property type="entry name" value="S_TKc"/>
    <property type="match status" value="1"/>
</dbReference>
<dbReference type="GO" id="GO:0016020">
    <property type="term" value="C:membrane"/>
    <property type="evidence" value="ECO:0007669"/>
    <property type="project" value="TreeGrafter"/>
</dbReference>
<dbReference type="GO" id="GO:0010506">
    <property type="term" value="P:regulation of autophagy"/>
    <property type="evidence" value="ECO:0007669"/>
    <property type="project" value="InterPro"/>
</dbReference>
<dbReference type="GO" id="GO:0000407">
    <property type="term" value="C:phagophore assembly site"/>
    <property type="evidence" value="ECO:0007669"/>
    <property type="project" value="TreeGrafter"/>
</dbReference>
<evidence type="ECO:0000313" key="6">
    <source>
        <dbReference type="EMBL" id="CAD8056446.1"/>
    </source>
</evidence>